<dbReference type="Gene3D" id="1.10.510.10">
    <property type="entry name" value="Transferase(Phosphotransferase) domain 1"/>
    <property type="match status" value="1"/>
</dbReference>
<dbReference type="FunFam" id="1.10.510.10:FF:000625">
    <property type="entry name" value="Cysteine-rich receptor-like protein kinase 6"/>
    <property type="match status" value="1"/>
</dbReference>
<dbReference type="EMBL" id="JACEFO010002208">
    <property type="protein sequence ID" value="KAF8673295.1"/>
    <property type="molecule type" value="Genomic_DNA"/>
</dbReference>
<dbReference type="InterPro" id="IPR008271">
    <property type="entry name" value="Ser/Thr_kinase_AS"/>
</dbReference>
<sequence>MPSDLPALFLEDITERFSDQLKVGSGGYGEVYKGVLNNGTEIAVKKLYDVLQLDDVQFRNEFSNLMKLQHKNIIRFIGYCNEVRHEPFELNGEHILGRRIYKVLCFEYLPGGSLDKHLYEESRGLDWCTRYQIIKGICEGLNYLHNGLEEPIFHLDLKPANILLDKNMVPKIIDFGVSRPFGGTHTYATKVRVGSEYYMPPEYITKRQISNKNDIFSLGIVIIQIMAGPMGYAKCGEMSSTQQFMDHVMANWRYRIGATSKYEKEHCEQVRRCIEIAVSCIEYDRRKRPVISDIIRHLGQTETYIAESSSCDVVR</sequence>
<dbReference type="InterPro" id="IPR000719">
    <property type="entry name" value="Prot_kinase_dom"/>
</dbReference>
<keyword evidence="2 5" id="KW-0547">Nucleotide-binding</keyword>
<dbReference type="PROSITE" id="PS00107">
    <property type="entry name" value="PROTEIN_KINASE_ATP"/>
    <property type="match status" value="1"/>
</dbReference>
<dbReference type="PANTHER" id="PTHR45707">
    <property type="entry name" value="C2 CALCIUM/LIPID-BINDING PLANT PHOSPHORIBOSYLTRANSFERASE FAMILY PROTEIN"/>
    <property type="match status" value="1"/>
</dbReference>
<evidence type="ECO:0000256" key="3">
    <source>
        <dbReference type="ARBA" id="ARBA00022777"/>
    </source>
</evidence>
<dbReference type="PROSITE" id="PS50011">
    <property type="entry name" value="PROTEIN_KINASE_DOM"/>
    <property type="match status" value="1"/>
</dbReference>
<feature type="binding site" evidence="5">
    <location>
        <position position="46"/>
    </location>
    <ligand>
        <name>ATP</name>
        <dbReference type="ChEBI" id="CHEBI:30616"/>
    </ligand>
</feature>
<dbReference type="Gene3D" id="3.30.200.20">
    <property type="entry name" value="Phosphorylase Kinase, domain 1"/>
    <property type="match status" value="1"/>
</dbReference>
<dbReference type="Pfam" id="PF00069">
    <property type="entry name" value="Pkinase"/>
    <property type="match status" value="1"/>
</dbReference>
<evidence type="ECO:0000256" key="2">
    <source>
        <dbReference type="ARBA" id="ARBA00022741"/>
    </source>
</evidence>
<dbReference type="GO" id="GO:0004674">
    <property type="term" value="F:protein serine/threonine kinase activity"/>
    <property type="evidence" value="ECO:0007669"/>
    <property type="project" value="UniProtKB-KW"/>
</dbReference>
<evidence type="ECO:0000313" key="9">
    <source>
        <dbReference type="Proteomes" id="UP000636709"/>
    </source>
</evidence>
<gene>
    <name evidence="8" type="ORF">HU200_048851</name>
</gene>
<dbReference type="SMART" id="SM00220">
    <property type="entry name" value="S_TKc"/>
    <property type="match status" value="1"/>
</dbReference>
<dbReference type="SUPFAM" id="SSF56112">
    <property type="entry name" value="Protein kinase-like (PK-like)"/>
    <property type="match status" value="1"/>
</dbReference>
<evidence type="ECO:0000313" key="8">
    <source>
        <dbReference type="EMBL" id="KAF8673295.1"/>
    </source>
</evidence>
<name>A0A835ARM5_9POAL</name>
<keyword evidence="3" id="KW-0418">Kinase</keyword>
<dbReference type="InterPro" id="IPR011009">
    <property type="entry name" value="Kinase-like_dom_sf"/>
</dbReference>
<accession>A0A835ARM5</accession>
<dbReference type="PROSITE" id="PS00108">
    <property type="entry name" value="PROTEIN_KINASE_ST"/>
    <property type="match status" value="1"/>
</dbReference>
<dbReference type="InterPro" id="IPR017441">
    <property type="entry name" value="Protein_kinase_ATP_BS"/>
</dbReference>
<evidence type="ECO:0000256" key="1">
    <source>
        <dbReference type="ARBA" id="ARBA00022679"/>
    </source>
</evidence>
<dbReference type="PANTHER" id="PTHR45707:SF46">
    <property type="entry name" value="PROTEIN KINASE DOMAIN-CONTAINING PROTEIN"/>
    <property type="match status" value="1"/>
</dbReference>
<keyword evidence="1" id="KW-0808">Transferase</keyword>
<protein>
    <recommendedName>
        <fullName evidence="7">Protein kinase domain-containing protein</fullName>
    </recommendedName>
</protein>
<evidence type="ECO:0000256" key="4">
    <source>
        <dbReference type="ARBA" id="ARBA00022840"/>
    </source>
</evidence>
<keyword evidence="9" id="KW-1185">Reference proteome</keyword>
<dbReference type="Proteomes" id="UP000636709">
    <property type="component" value="Unassembled WGS sequence"/>
</dbReference>
<comment type="similarity">
    <text evidence="6">Belongs to the protein kinase superfamily.</text>
</comment>
<dbReference type="AlphaFoldDB" id="A0A835ARM5"/>
<dbReference type="OrthoDB" id="195446at2759"/>
<proteinExistence type="inferred from homology"/>
<evidence type="ECO:0000259" key="7">
    <source>
        <dbReference type="PROSITE" id="PS50011"/>
    </source>
</evidence>
<evidence type="ECO:0000256" key="6">
    <source>
        <dbReference type="RuleBase" id="RU000304"/>
    </source>
</evidence>
<dbReference type="FunFam" id="3.30.200.20:FF:000465">
    <property type="entry name" value="Cysteine-rich receptor-like protein kinase 6"/>
    <property type="match status" value="1"/>
</dbReference>
<reference evidence="8" key="1">
    <citation type="submission" date="2020-07" db="EMBL/GenBank/DDBJ databases">
        <title>Genome sequence and genetic diversity analysis of an under-domesticated orphan crop, white fonio (Digitaria exilis).</title>
        <authorList>
            <person name="Bennetzen J.L."/>
            <person name="Chen S."/>
            <person name="Ma X."/>
            <person name="Wang X."/>
            <person name="Yssel A.E.J."/>
            <person name="Chaluvadi S.R."/>
            <person name="Johnson M."/>
            <person name="Gangashetty P."/>
            <person name="Hamidou F."/>
            <person name="Sanogo M.D."/>
            <person name="Zwaenepoel A."/>
            <person name="Wallace J."/>
            <person name="Van De Peer Y."/>
            <person name="Van Deynze A."/>
        </authorList>
    </citation>
    <scope>NUCLEOTIDE SEQUENCE</scope>
    <source>
        <tissue evidence="8">Leaves</tissue>
    </source>
</reference>
<dbReference type="PIRSF" id="PIRSF000654">
    <property type="entry name" value="Integrin-linked_kinase"/>
    <property type="match status" value="1"/>
</dbReference>
<keyword evidence="6" id="KW-0723">Serine/threonine-protein kinase</keyword>
<organism evidence="8 9">
    <name type="scientific">Digitaria exilis</name>
    <dbReference type="NCBI Taxonomy" id="1010633"/>
    <lineage>
        <taxon>Eukaryota</taxon>
        <taxon>Viridiplantae</taxon>
        <taxon>Streptophyta</taxon>
        <taxon>Embryophyta</taxon>
        <taxon>Tracheophyta</taxon>
        <taxon>Spermatophyta</taxon>
        <taxon>Magnoliopsida</taxon>
        <taxon>Liliopsida</taxon>
        <taxon>Poales</taxon>
        <taxon>Poaceae</taxon>
        <taxon>PACMAD clade</taxon>
        <taxon>Panicoideae</taxon>
        <taxon>Panicodae</taxon>
        <taxon>Paniceae</taxon>
        <taxon>Anthephorinae</taxon>
        <taxon>Digitaria</taxon>
    </lineage>
</organism>
<comment type="caution">
    <text evidence="8">The sequence shown here is derived from an EMBL/GenBank/DDBJ whole genome shotgun (WGS) entry which is preliminary data.</text>
</comment>
<dbReference type="GO" id="GO:0005524">
    <property type="term" value="F:ATP binding"/>
    <property type="evidence" value="ECO:0007669"/>
    <property type="project" value="UniProtKB-UniRule"/>
</dbReference>
<feature type="domain" description="Protein kinase" evidence="7">
    <location>
        <begin position="17"/>
        <end position="305"/>
    </location>
</feature>
<keyword evidence="4 5" id="KW-0067">ATP-binding</keyword>
<evidence type="ECO:0000256" key="5">
    <source>
        <dbReference type="PROSITE-ProRule" id="PRU10141"/>
    </source>
</evidence>